<gene>
    <name evidence="1" type="ORF">MNB_SUP05-SYMBIONT-4-1123</name>
</gene>
<reference evidence="1" key="1">
    <citation type="submission" date="2016-10" db="EMBL/GenBank/DDBJ databases">
        <authorList>
            <person name="de Groot N.N."/>
        </authorList>
    </citation>
    <scope>NUCLEOTIDE SEQUENCE</scope>
</reference>
<dbReference type="AlphaFoldDB" id="A0A1W1DZJ1"/>
<accession>A0A1W1DZJ1</accession>
<protein>
    <submittedName>
        <fullName evidence="1">Uncharacterized protein</fullName>
    </submittedName>
</protein>
<sequence>MISKMTDFINFRIFLAGLRVFLKSFQIDERWRFDDYSYLCKGL</sequence>
<name>A0A1W1DZJ1_9ZZZZ</name>
<dbReference type="EMBL" id="FPHY01000153">
    <property type="protein sequence ID" value="SFV87119.1"/>
    <property type="molecule type" value="Genomic_DNA"/>
</dbReference>
<evidence type="ECO:0000313" key="1">
    <source>
        <dbReference type="EMBL" id="SFV87119.1"/>
    </source>
</evidence>
<organism evidence="1">
    <name type="scientific">hydrothermal vent metagenome</name>
    <dbReference type="NCBI Taxonomy" id="652676"/>
    <lineage>
        <taxon>unclassified sequences</taxon>
        <taxon>metagenomes</taxon>
        <taxon>ecological metagenomes</taxon>
    </lineage>
</organism>
<proteinExistence type="predicted"/>